<organism evidence="1 2">
    <name type="scientific">Actinokineospora spheciospongiae</name>
    <dbReference type="NCBI Taxonomy" id="909613"/>
    <lineage>
        <taxon>Bacteria</taxon>
        <taxon>Bacillati</taxon>
        <taxon>Actinomycetota</taxon>
        <taxon>Actinomycetes</taxon>
        <taxon>Pseudonocardiales</taxon>
        <taxon>Pseudonocardiaceae</taxon>
        <taxon>Actinokineospora</taxon>
    </lineage>
</organism>
<dbReference type="InterPro" id="IPR036249">
    <property type="entry name" value="Thioredoxin-like_sf"/>
</dbReference>
<sequence length="255" mass="26829">MGSHLDGGVGARLVARSAGTGVRVVLVRRPGAHPDRHRVVPRRVLLAHTVPGAGWLRAGSLLDPRDLLNLDLAALGAGAHGGFGEPVVGPVLLVCTNGRRDVCCAVRGRPVAGELAAEFGDAVWEATHLGGHRFAPTGLLLPTGYAYGGLDVGRGRELLVGGEVVLRGCRGRSTWVAAGQVAELAVRVLTHTVDPEVLHVRSCERDEDGDRRVVVWHVDGRGWRVTVTERDLGVRPVSCGADPAPATALVVSRID</sequence>
<dbReference type="EMBL" id="AYXG01000197">
    <property type="protein sequence ID" value="EWC59606.1"/>
    <property type="molecule type" value="Genomic_DNA"/>
</dbReference>
<comment type="caution">
    <text evidence="1">The sequence shown here is derived from an EMBL/GenBank/DDBJ whole genome shotgun (WGS) entry which is preliminary data.</text>
</comment>
<dbReference type="STRING" id="909613.UO65_5147"/>
<dbReference type="Proteomes" id="UP000019277">
    <property type="component" value="Unassembled WGS sequence"/>
</dbReference>
<keyword evidence="2" id="KW-1185">Reference proteome</keyword>
<dbReference type="InterPro" id="IPR009737">
    <property type="entry name" value="Aim32/Apd1-like"/>
</dbReference>
<name>W7IT66_9PSEU</name>
<dbReference type="SUPFAM" id="SSF52833">
    <property type="entry name" value="Thioredoxin-like"/>
    <property type="match status" value="1"/>
</dbReference>
<dbReference type="PATRIC" id="fig|909613.9.peg.5144"/>
<dbReference type="Pfam" id="PF06999">
    <property type="entry name" value="Suc_Fer-like"/>
    <property type="match status" value="1"/>
</dbReference>
<dbReference type="eggNOG" id="COG4759">
    <property type="taxonomic scope" value="Bacteria"/>
</dbReference>
<reference evidence="1 2" key="1">
    <citation type="journal article" date="2014" name="Genome Announc.">
        <title>Draft Genome Sequence of the Antitrypanosomally Active Sponge-Associated Bacterium Actinokineospora sp. Strain EG49.</title>
        <authorList>
            <person name="Harjes J."/>
            <person name="Ryu T."/>
            <person name="Abdelmohsen U.R."/>
            <person name="Moitinho-Silva L."/>
            <person name="Horn H."/>
            <person name="Ravasi T."/>
            <person name="Hentschel U."/>
        </authorList>
    </citation>
    <scope>NUCLEOTIDE SEQUENCE [LARGE SCALE GENOMIC DNA]</scope>
    <source>
        <strain evidence="1 2">EG49</strain>
    </source>
</reference>
<proteinExistence type="predicted"/>
<evidence type="ECO:0008006" key="3">
    <source>
        <dbReference type="Google" id="ProtNLM"/>
    </source>
</evidence>
<gene>
    <name evidence="1" type="ORF">UO65_5147</name>
</gene>
<dbReference type="AlphaFoldDB" id="W7IT66"/>
<dbReference type="RefSeq" id="WP_200873460.1">
    <property type="nucleotide sequence ID" value="NZ_AYXG01000197.1"/>
</dbReference>
<protein>
    <recommendedName>
        <fullName evidence="3">Sucraseferredoxin family protein</fullName>
    </recommendedName>
</protein>
<evidence type="ECO:0000313" key="2">
    <source>
        <dbReference type="Proteomes" id="UP000019277"/>
    </source>
</evidence>
<evidence type="ECO:0000313" key="1">
    <source>
        <dbReference type="EMBL" id="EWC59606.1"/>
    </source>
</evidence>
<accession>W7IT66</accession>